<reference evidence="1 2" key="1">
    <citation type="journal article" date="2013" name="Biodegradation">
        <title>Quantitative proteomic analysis of ibuprofen-degrading Patulibacter sp. strain I11.</title>
        <authorList>
            <person name="Almeida B."/>
            <person name="Kjeldal H."/>
            <person name="Lolas I."/>
            <person name="Knudsen A.D."/>
            <person name="Carvalho G."/>
            <person name="Nielsen K.L."/>
            <person name="Barreto Crespo M.T."/>
            <person name="Stensballe A."/>
            <person name="Nielsen J.L."/>
        </authorList>
    </citation>
    <scope>NUCLEOTIDE SEQUENCE [LARGE SCALE GENOMIC DNA]</scope>
    <source>
        <strain evidence="1 2">I11</strain>
    </source>
</reference>
<dbReference type="Proteomes" id="UP000005143">
    <property type="component" value="Unassembled WGS sequence"/>
</dbReference>
<dbReference type="OrthoDB" id="4564681at2"/>
<comment type="caution">
    <text evidence="1">The sequence shown here is derived from an EMBL/GenBank/DDBJ whole genome shotgun (WGS) entry which is preliminary data.</text>
</comment>
<keyword evidence="2" id="KW-1185">Reference proteome</keyword>
<evidence type="ECO:0000313" key="1">
    <source>
        <dbReference type="EMBL" id="EHN10160.1"/>
    </source>
</evidence>
<proteinExistence type="predicted"/>
<gene>
    <name evidence="1" type="ORF">PAI11_29940</name>
</gene>
<dbReference type="EMBL" id="AGUD01000239">
    <property type="protein sequence ID" value="EHN10160.1"/>
    <property type="molecule type" value="Genomic_DNA"/>
</dbReference>
<dbReference type="RefSeq" id="WP_007576607.1">
    <property type="nucleotide sequence ID" value="NZ_AGUD01000239.1"/>
</dbReference>
<name>H0E837_9ACTN</name>
<organism evidence="1 2">
    <name type="scientific">Patulibacter medicamentivorans</name>
    <dbReference type="NCBI Taxonomy" id="1097667"/>
    <lineage>
        <taxon>Bacteria</taxon>
        <taxon>Bacillati</taxon>
        <taxon>Actinomycetota</taxon>
        <taxon>Thermoleophilia</taxon>
        <taxon>Solirubrobacterales</taxon>
        <taxon>Patulibacteraceae</taxon>
        <taxon>Patulibacter</taxon>
    </lineage>
</organism>
<accession>H0E837</accession>
<evidence type="ECO:0000313" key="2">
    <source>
        <dbReference type="Proteomes" id="UP000005143"/>
    </source>
</evidence>
<sequence>MDEPLRDPDLDAPERTTFRALIDGEEIGGGTLTLRAEDDRTFVQEIEGQAFGRLSGSAVVRFRRRGGDLIAESQALDIKDKDRHVLTEEASFRDVQVPQIGGDIAGYPRPMVPAPALALAFRTLPLKEKAKFVPRLWLAAVVHWPLDVRVEKKERIEVPAGRFEAFRIRLRPSLVDVAQALDELSATVVPPVIAHVAVEPAGRLLRLSFPTGPARTDPTGLLEATELR</sequence>
<dbReference type="AlphaFoldDB" id="H0E837"/>
<protein>
    <submittedName>
        <fullName evidence="1">Uncharacterized protein</fullName>
    </submittedName>
</protein>